<gene>
    <name evidence="6" type="primary">xerD_1</name>
    <name evidence="6" type="ORF">ERS852425_00462</name>
</gene>
<dbReference type="InterPro" id="IPR013762">
    <property type="entry name" value="Integrase-like_cat_sf"/>
</dbReference>
<dbReference type="SUPFAM" id="SSF56349">
    <property type="entry name" value="DNA breaking-rejoining enzymes"/>
    <property type="match status" value="1"/>
</dbReference>
<accession>A0A173RFD8</accession>
<dbReference type="GO" id="GO:0003677">
    <property type="term" value="F:DNA binding"/>
    <property type="evidence" value="ECO:0007669"/>
    <property type="project" value="UniProtKB-KW"/>
</dbReference>
<evidence type="ECO:0000256" key="4">
    <source>
        <dbReference type="ARBA" id="ARBA00023172"/>
    </source>
</evidence>
<protein>
    <submittedName>
        <fullName evidence="6">Tyrosine recombinase XerD</fullName>
    </submittedName>
</protein>
<name>A0A173RFD8_ANAHA</name>
<feature type="domain" description="Tyr recombinase" evidence="5">
    <location>
        <begin position="168"/>
        <end position="338"/>
    </location>
</feature>
<dbReference type="PANTHER" id="PTHR30629:SF2">
    <property type="entry name" value="PROPHAGE INTEGRASE INTS-RELATED"/>
    <property type="match status" value="1"/>
</dbReference>
<dbReference type="InterPro" id="IPR050808">
    <property type="entry name" value="Phage_Integrase"/>
</dbReference>
<dbReference type="InterPro" id="IPR002104">
    <property type="entry name" value="Integrase_catalytic"/>
</dbReference>
<evidence type="ECO:0000313" key="7">
    <source>
        <dbReference type="Proteomes" id="UP000095598"/>
    </source>
</evidence>
<dbReference type="GO" id="GO:0006310">
    <property type="term" value="P:DNA recombination"/>
    <property type="evidence" value="ECO:0007669"/>
    <property type="project" value="UniProtKB-KW"/>
</dbReference>
<dbReference type="RefSeq" id="WP_055257772.1">
    <property type="nucleotide sequence ID" value="NZ_CYXT01000002.1"/>
</dbReference>
<dbReference type="Proteomes" id="UP000095598">
    <property type="component" value="Unassembled WGS sequence"/>
</dbReference>
<comment type="similarity">
    <text evidence="1">Belongs to the 'phage' integrase family.</text>
</comment>
<keyword evidence="2" id="KW-0229">DNA integration</keyword>
<dbReference type="GO" id="GO:0015074">
    <property type="term" value="P:DNA integration"/>
    <property type="evidence" value="ECO:0007669"/>
    <property type="project" value="UniProtKB-KW"/>
</dbReference>
<keyword evidence="3" id="KW-0238">DNA-binding</keyword>
<sequence>MARRNPNGYGSVTKLKGNRSRPYVIKVTTYDEDGHGRQVPVDYAATREEANIILARYNDNPWNIDRNRVTLAELYKRWLEVKAPKLGSSRLYTLKAAYKYCQKLYGKKYRQIRAYHMQATMDDCGRSYATQSHIKALWWHLDNFAFELDIIDKMYSQIISVSAEQGETKRTPFTEKEVEALWKISDQKNVDIVLIYIYTGFRLMELLNMTCDQINLEEEYFKGGSKSSSGKNRIVPIHPRIMPFVKNRLKKSNEYFLETDEGSKFKKGDFYEEWKTVISYITKKKKTPHEARHTFETFLDNAGGNRKCIDMLMGHKSKDVGNRVYNHKTVEQLRDTILLLK</sequence>
<dbReference type="InterPro" id="IPR010998">
    <property type="entry name" value="Integrase_recombinase_N"/>
</dbReference>
<dbReference type="EMBL" id="CYXT01000002">
    <property type="protein sequence ID" value="CUM76446.1"/>
    <property type="molecule type" value="Genomic_DNA"/>
</dbReference>
<organism evidence="6 7">
    <name type="scientific">Anaerostipes hadrus</name>
    <dbReference type="NCBI Taxonomy" id="649756"/>
    <lineage>
        <taxon>Bacteria</taxon>
        <taxon>Bacillati</taxon>
        <taxon>Bacillota</taxon>
        <taxon>Clostridia</taxon>
        <taxon>Lachnospirales</taxon>
        <taxon>Lachnospiraceae</taxon>
        <taxon>Anaerostipes</taxon>
    </lineage>
</organism>
<dbReference type="Gene3D" id="1.10.443.10">
    <property type="entry name" value="Intergrase catalytic core"/>
    <property type="match status" value="1"/>
</dbReference>
<keyword evidence="4" id="KW-0233">DNA recombination</keyword>
<evidence type="ECO:0000256" key="1">
    <source>
        <dbReference type="ARBA" id="ARBA00008857"/>
    </source>
</evidence>
<dbReference type="PROSITE" id="PS51898">
    <property type="entry name" value="TYR_RECOMBINASE"/>
    <property type="match status" value="1"/>
</dbReference>
<dbReference type="InterPro" id="IPR011010">
    <property type="entry name" value="DNA_brk_join_enz"/>
</dbReference>
<evidence type="ECO:0000256" key="3">
    <source>
        <dbReference type="ARBA" id="ARBA00023125"/>
    </source>
</evidence>
<reference evidence="6 7" key="1">
    <citation type="submission" date="2015-09" db="EMBL/GenBank/DDBJ databases">
        <authorList>
            <consortium name="Pathogen Informatics"/>
        </authorList>
    </citation>
    <scope>NUCLEOTIDE SEQUENCE [LARGE SCALE GENOMIC DNA]</scope>
    <source>
        <strain evidence="6 7">2789STDY5608868</strain>
    </source>
</reference>
<proteinExistence type="inferred from homology"/>
<dbReference type="Gene3D" id="1.10.150.130">
    <property type="match status" value="1"/>
</dbReference>
<evidence type="ECO:0000259" key="5">
    <source>
        <dbReference type="PROSITE" id="PS51898"/>
    </source>
</evidence>
<dbReference type="PANTHER" id="PTHR30629">
    <property type="entry name" value="PROPHAGE INTEGRASE"/>
    <property type="match status" value="1"/>
</dbReference>
<dbReference type="Pfam" id="PF00589">
    <property type="entry name" value="Phage_integrase"/>
    <property type="match status" value="1"/>
</dbReference>
<evidence type="ECO:0000256" key="2">
    <source>
        <dbReference type="ARBA" id="ARBA00022908"/>
    </source>
</evidence>
<dbReference type="AlphaFoldDB" id="A0A173RFD8"/>
<evidence type="ECO:0000313" key="6">
    <source>
        <dbReference type="EMBL" id="CUM76446.1"/>
    </source>
</evidence>